<feature type="transmembrane region" description="Helical" evidence="1">
    <location>
        <begin position="75"/>
        <end position="98"/>
    </location>
</feature>
<evidence type="ECO:0000313" key="3">
    <source>
        <dbReference type="Proteomes" id="UP000807825"/>
    </source>
</evidence>
<gene>
    <name evidence="2" type="ORF">HY912_13565</name>
</gene>
<proteinExistence type="predicted"/>
<protein>
    <submittedName>
        <fullName evidence="2">Uncharacterized protein</fullName>
    </submittedName>
</protein>
<evidence type="ECO:0000256" key="1">
    <source>
        <dbReference type="SAM" id="Phobius"/>
    </source>
</evidence>
<feature type="transmembrane region" description="Helical" evidence="1">
    <location>
        <begin position="146"/>
        <end position="167"/>
    </location>
</feature>
<name>A0A9D6Z437_9BACT</name>
<sequence length="180" mass="20465">MENTVSHALYILEEPVQYAALGFMALMYTIKISQLLKKPFPPERAELKGDRVKGSLISLTNVLRPWDMESTSKNLYFYTEFMIFHVAVALTIGATFLIPLVPGLMTPAFSGIIMLFMGLAFLIGLRRIYRRLTVPEIKIISSPDDYFAIILMTVFFAVGFGAMWLWIQGQSDTTVMWAFF</sequence>
<dbReference type="AlphaFoldDB" id="A0A9D6Z437"/>
<feature type="transmembrane region" description="Helical" evidence="1">
    <location>
        <begin position="104"/>
        <end position="125"/>
    </location>
</feature>
<reference evidence="2" key="1">
    <citation type="submission" date="2020-07" db="EMBL/GenBank/DDBJ databases">
        <title>Huge and variable diversity of episymbiotic CPR bacteria and DPANN archaea in groundwater ecosystems.</title>
        <authorList>
            <person name="He C.Y."/>
            <person name="Keren R."/>
            <person name="Whittaker M."/>
            <person name="Farag I.F."/>
            <person name="Doudna J."/>
            <person name="Cate J.H.D."/>
            <person name="Banfield J.F."/>
        </authorList>
    </citation>
    <scope>NUCLEOTIDE SEQUENCE</scope>
    <source>
        <strain evidence="2">NC_groundwater_1664_Pr3_B-0.1um_52_9</strain>
    </source>
</reference>
<dbReference type="SUPFAM" id="SSF103501">
    <property type="entry name" value="Respiratory nitrate reductase 1 gamma chain"/>
    <property type="match status" value="1"/>
</dbReference>
<comment type="caution">
    <text evidence="2">The sequence shown here is derived from an EMBL/GenBank/DDBJ whole genome shotgun (WGS) entry which is preliminary data.</text>
</comment>
<dbReference type="Gene3D" id="1.20.950.20">
    <property type="entry name" value="Transmembrane di-heme cytochromes, Chain C"/>
    <property type="match status" value="1"/>
</dbReference>
<keyword evidence="1" id="KW-0472">Membrane</keyword>
<dbReference type="InterPro" id="IPR036197">
    <property type="entry name" value="NarG-like_sf"/>
</dbReference>
<organism evidence="2 3">
    <name type="scientific">Desulfomonile tiedjei</name>
    <dbReference type="NCBI Taxonomy" id="2358"/>
    <lineage>
        <taxon>Bacteria</taxon>
        <taxon>Pseudomonadati</taxon>
        <taxon>Thermodesulfobacteriota</taxon>
        <taxon>Desulfomonilia</taxon>
        <taxon>Desulfomonilales</taxon>
        <taxon>Desulfomonilaceae</taxon>
        <taxon>Desulfomonile</taxon>
    </lineage>
</organism>
<accession>A0A9D6Z437</accession>
<dbReference type="Proteomes" id="UP000807825">
    <property type="component" value="Unassembled WGS sequence"/>
</dbReference>
<dbReference type="EMBL" id="JACRDE010000353">
    <property type="protein sequence ID" value="MBI5250515.1"/>
    <property type="molecule type" value="Genomic_DNA"/>
</dbReference>
<keyword evidence="1" id="KW-0812">Transmembrane</keyword>
<evidence type="ECO:0000313" key="2">
    <source>
        <dbReference type="EMBL" id="MBI5250515.1"/>
    </source>
</evidence>
<keyword evidence="1" id="KW-1133">Transmembrane helix</keyword>
<feature type="non-terminal residue" evidence="2">
    <location>
        <position position="180"/>
    </location>
</feature>